<dbReference type="PANTHER" id="PTHR48080">
    <property type="entry name" value="D-GALACTONATE DEHYDRATASE-RELATED"/>
    <property type="match status" value="1"/>
</dbReference>
<evidence type="ECO:0000313" key="3">
    <source>
        <dbReference type="Proteomes" id="UP001254257"/>
    </source>
</evidence>
<name>A0ABU3SEW1_9HYPH</name>
<organism evidence="2 3">
    <name type="scientific">Bosea rubneri</name>
    <dbReference type="NCBI Taxonomy" id="3075434"/>
    <lineage>
        <taxon>Bacteria</taxon>
        <taxon>Pseudomonadati</taxon>
        <taxon>Pseudomonadota</taxon>
        <taxon>Alphaproteobacteria</taxon>
        <taxon>Hyphomicrobiales</taxon>
        <taxon>Boseaceae</taxon>
        <taxon>Bosea</taxon>
    </lineage>
</organism>
<feature type="domain" description="Mandelate racemase/muconate lactonizing enzyme C-terminal" evidence="1">
    <location>
        <begin position="59"/>
        <end position="171"/>
    </location>
</feature>
<proteinExistence type="predicted"/>
<comment type="caution">
    <text evidence="2">The sequence shown here is derived from an EMBL/GenBank/DDBJ whole genome shotgun (WGS) entry which is preliminary data.</text>
</comment>
<evidence type="ECO:0000313" key="2">
    <source>
        <dbReference type="EMBL" id="MDU0343323.1"/>
    </source>
</evidence>
<feature type="non-terminal residue" evidence="2">
    <location>
        <position position="1"/>
    </location>
</feature>
<dbReference type="InterPro" id="IPR013342">
    <property type="entry name" value="Mandelate_racemase_C"/>
</dbReference>
<dbReference type="SFLD" id="SFLDS00001">
    <property type="entry name" value="Enolase"/>
    <property type="match status" value="1"/>
</dbReference>
<dbReference type="EMBL" id="JAWDID010000065">
    <property type="protein sequence ID" value="MDU0343323.1"/>
    <property type="molecule type" value="Genomic_DNA"/>
</dbReference>
<evidence type="ECO:0000259" key="1">
    <source>
        <dbReference type="SMART" id="SM00922"/>
    </source>
</evidence>
<keyword evidence="3" id="KW-1185">Reference proteome</keyword>
<dbReference type="SMART" id="SM00922">
    <property type="entry name" value="MR_MLE"/>
    <property type="match status" value="1"/>
</dbReference>
<accession>A0ABU3SEW1</accession>
<dbReference type="InterPro" id="IPR036849">
    <property type="entry name" value="Enolase-like_C_sf"/>
</dbReference>
<dbReference type="RefSeq" id="WP_316021054.1">
    <property type="nucleotide sequence ID" value="NZ_JAWDID010000065.1"/>
</dbReference>
<dbReference type="SUPFAM" id="SSF51604">
    <property type="entry name" value="Enolase C-terminal domain-like"/>
    <property type="match status" value="1"/>
</dbReference>
<dbReference type="Gene3D" id="3.30.390.10">
    <property type="entry name" value="Enolase-like, N-terminal domain"/>
    <property type="match status" value="1"/>
</dbReference>
<dbReference type="Gene3D" id="3.20.20.120">
    <property type="entry name" value="Enolase-like C-terminal domain"/>
    <property type="match status" value="1"/>
</dbReference>
<dbReference type="InterPro" id="IPR034593">
    <property type="entry name" value="DgoD-like"/>
</dbReference>
<dbReference type="Pfam" id="PF13378">
    <property type="entry name" value="MR_MLE_C"/>
    <property type="match status" value="1"/>
</dbReference>
<reference evidence="2 3" key="1">
    <citation type="submission" date="2023-09" db="EMBL/GenBank/DDBJ databases">
        <title>Whole genome shotgun sequencing (WGS) of Bosea sp. ZW T0_25, isolated from stored onions (Allium cepa).</title>
        <authorList>
            <person name="Stoll D.A."/>
            <person name="Huch M."/>
        </authorList>
    </citation>
    <scope>NUCLEOTIDE SEQUENCE [LARGE SCALE GENOMIC DNA]</scope>
    <source>
        <strain evidence="2 3">ZW T0_25</strain>
    </source>
</reference>
<gene>
    <name evidence="2" type="ORF">RKE40_25835</name>
</gene>
<protein>
    <submittedName>
        <fullName evidence="2">Enolase C-terminal domain-like protein</fullName>
    </submittedName>
</protein>
<dbReference type="InterPro" id="IPR029065">
    <property type="entry name" value="Enolase_C-like"/>
</dbReference>
<dbReference type="Proteomes" id="UP001254257">
    <property type="component" value="Unassembled WGS sequence"/>
</dbReference>
<dbReference type="PANTHER" id="PTHR48080:SF2">
    <property type="entry name" value="D-GALACTONATE DEHYDRATASE"/>
    <property type="match status" value="1"/>
</dbReference>
<dbReference type="InterPro" id="IPR029017">
    <property type="entry name" value="Enolase-like_N"/>
</dbReference>
<sequence length="306" mass="32414">LDVPPPLPVAALRTALDVARCDAAARAEGVGLASRLGGDAAAQIPLYANINRRTRDRSPAGFGASAAHAIARGFQAVKIAPFDEVDPALRDDAEGRKALDAGIARIAAVREALGPDRRLMVDCHWRFGEALSARLVEAIRPFGLYWLECPVVEEPRQIPALAAMRKTLNAHGTLLAGLEEFTGAPAFLAYADAYDVMMPDMKYVGGVDEMLRTAEQLAERGIAVSPHNPTGPICHAASLQLCAALPGFSMLEMQLDETPLFWSLAQPGLPPVDGGFSALPAGDGLGVTLDQQAISELTTVDLRFSA</sequence>